<keyword evidence="3" id="KW-1185">Reference proteome</keyword>
<evidence type="ECO:0000256" key="1">
    <source>
        <dbReference type="SAM" id="Phobius"/>
    </source>
</evidence>
<keyword evidence="1" id="KW-0812">Transmembrane</keyword>
<protein>
    <submittedName>
        <fullName evidence="2">Uncharacterized protein</fullName>
    </submittedName>
</protein>
<dbReference type="AlphaFoldDB" id="C5C4R9"/>
<organism evidence="2 3">
    <name type="scientific">Beutenbergia cavernae (strain ATCC BAA-8 / DSM 12333 / CCUG 43141 / JCM 11478 / NBRC 16432 / NCIMB 13614 / HKI 0122)</name>
    <dbReference type="NCBI Taxonomy" id="471853"/>
    <lineage>
        <taxon>Bacteria</taxon>
        <taxon>Bacillati</taxon>
        <taxon>Actinomycetota</taxon>
        <taxon>Actinomycetes</taxon>
        <taxon>Micrococcales</taxon>
        <taxon>Beutenbergiaceae</taxon>
        <taxon>Beutenbergia</taxon>
    </lineage>
</organism>
<evidence type="ECO:0000313" key="2">
    <source>
        <dbReference type="EMBL" id="ACQ80047.1"/>
    </source>
</evidence>
<dbReference type="HOGENOM" id="CLU_2858690_0_0_11"/>
<keyword evidence="1" id="KW-0472">Membrane</keyword>
<proteinExistence type="predicted"/>
<dbReference type="KEGG" id="bcv:Bcav_1791"/>
<dbReference type="RefSeq" id="WP_015882287.1">
    <property type="nucleotide sequence ID" value="NC_012669.1"/>
</dbReference>
<feature type="transmembrane region" description="Helical" evidence="1">
    <location>
        <begin position="6"/>
        <end position="27"/>
    </location>
</feature>
<sequence>MNVVLPVVFALMGISMIIFRERLADLAWRRRPSEAWRRYNLVAAPIVGVLMIAVAVWVFIDWSR</sequence>
<dbReference type="Proteomes" id="UP000007962">
    <property type="component" value="Chromosome"/>
</dbReference>
<evidence type="ECO:0000313" key="3">
    <source>
        <dbReference type="Proteomes" id="UP000007962"/>
    </source>
</evidence>
<dbReference type="EMBL" id="CP001618">
    <property type="protein sequence ID" value="ACQ80047.1"/>
    <property type="molecule type" value="Genomic_DNA"/>
</dbReference>
<name>C5C4R9_BEUC1</name>
<feature type="transmembrane region" description="Helical" evidence="1">
    <location>
        <begin position="39"/>
        <end position="60"/>
    </location>
</feature>
<accession>C5C4R9</accession>
<gene>
    <name evidence="2" type="ordered locus">Bcav_1791</name>
</gene>
<reference evidence="2 3" key="1">
    <citation type="journal article" date="2009" name="Stand. Genomic Sci.">
        <title>Complete genome sequence of Beutenbergia cavernae type strain (HKI 0122).</title>
        <authorList>
            <person name="Land M."/>
            <person name="Pukall R."/>
            <person name="Abt B."/>
            <person name="Goker M."/>
            <person name="Rohde M."/>
            <person name="Glavina Del Rio T."/>
            <person name="Tice H."/>
            <person name="Copeland A."/>
            <person name="Cheng J.F."/>
            <person name="Lucas S."/>
            <person name="Chen F."/>
            <person name="Nolan M."/>
            <person name="Bruce D."/>
            <person name="Goodwin L."/>
            <person name="Pitluck S."/>
            <person name="Ivanova N."/>
            <person name="Mavromatis K."/>
            <person name="Ovchinnikova G."/>
            <person name="Pati A."/>
            <person name="Chen A."/>
            <person name="Palaniappan K."/>
            <person name="Hauser L."/>
            <person name="Chang Y.J."/>
            <person name="Jefferies C.C."/>
            <person name="Saunders E."/>
            <person name="Brettin T."/>
            <person name="Detter J.C."/>
            <person name="Han C."/>
            <person name="Chain P."/>
            <person name="Bristow J."/>
            <person name="Eisen J.A."/>
            <person name="Markowitz V."/>
            <person name="Hugenholtz P."/>
            <person name="Kyrpides N.C."/>
            <person name="Klenk H.P."/>
            <person name="Lapidus A."/>
        </authorList>
    </citation>
    <scope>NUCLEOTIDE SEQUENCE [LARGE SCALE GENOMIC DNA]</scope>
    <source>
        <strain evidence="3">ATCC BAA-8 / DSM 12333 / NBRC 16432</strain>
    </source>
</reference>
<keyword evidence="1" id="KW-1133">Transmembrane helix</keyword>